<evidence type="ECO:0000256" key="1">
    <source>
        <dbReference type="ARBA" id="ARBA00008889"/>
    </source>
</evidence>
<dbReference type="OrthoDB" id="360689at2759"/>
<keyword evidence="4" id="KW-1185">Reference proteome</keyword>
<proteinExistence type="inferred from homology"/>
<sequence length="251" mass="26716">MASFTPIRSLATQATTTTTKVVARTRPLPARKSVLFASHLHLLQSNPLVLFLRPGDFSAQEYRQLRAAISALPLASPDSLPPAKPKLTVLRPGLLPALLRHPSLQQSKTTQLNTSYLSSPSHLKGPLAVLTASSLSPTLLNSLLPILSQFSSTPSPNAPPLDPKAKNSTPTPERLQLLSGLFEGTKALDEQATAQVAKLPELDVLRAQIVGLLTAPGARITGVLGQRAFEVARTLEGLKAGLEEEEAKVEA</sequence>
<dbReference type="Proteomes" id="UP000193467">
    <property type="component" value="Unassembled WGS sequence"/>
</dbReference>
<dbReference type="STRING" id="106004.A0A1Y2D0R4"/>
<dbReference type="SUPFAM" id="SSF160369">
    <property type="entry name" value="Ribosomal protein L10-like"/>
    <property type="match status" value="1"/>
</dbReference>
<feature type="region of interest" description="Disordered" evidence="2">
    <location>
        <begin position="151"/>
        <end position="172"/>
    </location>
</feature>
<dbReference type="InParanoid" id="A0A1Y2D0R4"/>
<protein>
    <submittedName>
        <fullName evidence="3">Uncharacterized protein</fullName>
    </submittedName>
</protein>
<evidence type="ECO:0000313" key="3">
    <source>
        <dbReference type="EMBL" id="ORY52716.1"/>
    </source>
</evidence>
<accession>A0A1Y2D0R4</accession>
<name>A0A1Y2D0R4_9BASI</name>
<dbReference type="FunCoup" id="A0A1Y2D0R4">
    <property type="interactions" value="122"/>
</dbReference>
<dbReference type="InterPro" id="IPR047865">
    <property type="entry name" value="Ribosomal_uL10_bac_type"/>
</dbReference>
<gene>
    <name evidence="3" type="ORF">BCR35DRAFT_310608</name>
</gene>
<reference evidence="3 4" key="1">
    <citation type="submission" date="2016-07" db="EMBL/GenBank/DDBJ databases">
        <title>Pervasive Adenine N6-methylation of Active Genes in Fungi.</title>
        <authorList>
            <consortium name="DOE Joint Genome Institute"/>
            <person name="Mondo S.J."/>
            <person name="Dannebaum R.O."/>
            <person name="Kuo R.C."/>
            <person name="Labutti K."/>
            <person name="Haridas S."/>
            <person name="Kuo A."/>
            <person name="Salamov A."/>
            <person name="Ahrendt S.R."/>
            <person name="Lipzen A."/>
            <person name="Sullivan W."/>
            <person name="Andreopoulos W.B."/>
            <person name="Clum A."/>
            <person name="Lindquist E."/>
            <person name="Daum C."/>
            <person name="Ramamoorthy G.K."/>
            <person name="Gryganskyi A."/>
            <person name="Culley D."/>
            <person name="Magnuson J.K."/>
            <person name="James T.Y."/>
            <person name="O'Malley M.A."/>
            <person name="Stajich J.E."/>
            <person name="Spatafora J.W."/>
            <person name="Visel A."/>
            <person name="Grigoriev I.V."/>
        </authorList>
    </citation>
    <scope>NUCLEOTIDE SEQUENCE [LARGE SCALE GENOMIC DNA]</scope>
    <source>
        <strain evidence="3 4">62-1032</strain>
    </source>
</reference>
<evidence type="ECO:0000313" key="4">
    <source>
        <dbReference type="Proteomes" id="UP000193467"/>
    </source>
</evidence>
<dbReference type="InterPro" id="IPR043141">
    <property type="entry name" value="Ribosomal_uL10-like_sf"/>
</dbReference>
<evidence type="ECO:0000256" key="2">
    <source>
        <dbReference type="SAM" id="MobiDB-lite"/>
    </source>
</evidence>
<dbReference type="EMBL" id="MCGR01000105">
    <property type="protein sequence ID" value="ORY52716.1"/>
    <property type="molecule type" value="Genomic_DNA"/>
</dbReference>
<dbReference type="AlphaFoldDB" id="A0A1Y2D0R4"/>
<comment type="caution">
    <text evidence="3">The sequence shown here is derived from an EMBL/GenBank/DDBJ whole genome shotgun (WGS) entry which is preliminary data.</text>
</comment>
<organism evidence="3 4">
    <name type="scientific">Leucosporidium creatinivorum</name>
    <dbReference type="NCBI Taxonomy" id="106004"/>
    <lineage>
        <taxon>Eukaryota</taxon>
        <taxon>Fungi</taxon>
        <taxon>Dikarya</taxon>
        <taxon>Basidiomycota</taxon>
        <taxon>Pucciniomycotina</taxon>
        <taxon>Microbotryomycetes</taxon>
        <taxon>Leucosporidiales</taxon>
        <taxon>Leucosporidium</taxon>
    </lineage>
</organism>
<comment type="similarity">
    <text evidence="1">Belongs to the universal ribosomal protein uL10 family.</text>
</comment>
<dbReference type="PANTHER" id="PTHR11560">
    <property type="entry name" value="39S RIBOSOMAL PROTEIN L10, MITOCHONDRIAL"/>
    <property type="match status" value="1"/>
</dbReference>